<keyword evidence="4 6" id="KW-1133">Transmembrane helix</keyword>
<dbReference type="InterPro" id="IPR002797">
    <property type="entry name" value="Polysacc_synth"/>
</dbReference>
<feature type="transmembrane region" description="Helical" evidence="6">
    <location>
        <begin position="324"/>
        <end position="349"/>
    </location>
</feature>
<keyword evidence="2" id="KW-1003">Cell membrane</keyword>
<dbReference type="OrthoDB" id="67509at2"/>
<name>A0A1U7NSF0_9DEIO</name>
<gene>
    <name evidence="7" type="ORF">BOO71_0013660</name>
</gene>
<organism evidence="7 8">
    <name type="scientific">Deinococcus marmoris</name>
    <dbReference type="NCBI Taxonomy" id="249408"/>
    <lineage>
        <taxon>Bacteria</taxon>
        <taxon>Thermotogati</taxon>
        <taxon>Deinococcota</taxon>
        <taxon>Deinococci</taxon>
        <taxon>Deinococcales</taxon>
        <taxon>Deinococcaceae</taxon>
        <taxon>Deinococcus</taxon>
    </lineage>
</organism>
<dbReference type="Proteomes" id="UP000186607">
    <property type="component" value="Unassembled WGS sequence"/>
</dbReference>
<accession>A0A1U7NSF0</accession>
<keyword evidence="8" id="KW-1185">Reference proteome</keyword>
<evidence type="ECO:0000313" key="8">
    <source>
        <dbReference type="Proteomes" id="UP000186607"/>
    </source>
</evidence>
<evidence type="ECO:0000256" key="5">
    <source>
        <dbReference type="ARBA" id="ARBA00023136"/>
    </source>
</evidence>
<keyword evidence="5 6" id="KW-0472">Membrane</keyword>
<sequence>MLYSLKLKLDTLKINSVFKYGMANILPRSVALFGALLLTPLAISRLGIADYGIWVLATLIPTLILAPDFGITYGLVNEISKIFLKYRSIASQKLRLLNLNKLLKYIAFGWLSLGLIIAGFYTVQSGSGAQSPRLFVSLCLSLATFSISIPATLWARTQLGIERGHEALRWEGIGKLASFLISLLILLFVPNLYLFIIATLLPTTICAIINGFVFRNKTFGKSNQHRENLDSLKQIMRDESELISSGHYFFIAQVAYLIGLALDPFIINYFLDSKEVAYYSIIRRPFDALPLIITLFSTGLWPVFNKLNEMNQIFQLRSIINRLFMFSIIMLFISSSLIILFKFYLYGFIGNNKITPYESDIFWIALQTLGVTIFIICNNYLYAVNLIKLQSIILLISACISVLIKIYVIERAGVHAYFSASAITYTTLTTIPVIYLTLSHVNRRLKDTKGDFM</sequence>
<feature type="transmembrane region" description="Helical" evidence="6">
    <location>
        <begin position="389"/>
        <end position="409"/>
    </location>
</feature>
<comment type="subcellular location">
    <subcellularLocation>
        <location evidence="1">Cell membrane</location>
        <topology evidence="1">Multi-pass membrane protein</topology>
    </subcellularLocation>
</comment>
<dbReference type="STRING" id="249408.BOO71_0013660"/>
<evidence type="ECO:0000256" key="2">
    <source>
        <dbReference type="ARBA" id="ARBA00022475"/>
    </source>
</evidence>
<evidence type="ECO:0000313" key="7">
    <source>
        <dbReference type="EMBL" id="OLV15848.1"/>
    </source>
</evidence>
<comment type="caution">
    <text evidence="7">The sequence shown here is derived from an EMBL/GenBank/DDBJ whole genome shotgun (WGS) entry which is preliminary data.</text>
</comment>
<evidence type="ECO:0000256" key="3">
    <source>
        <dbReference type="ARBA" id="ARBA00022692"/>
    </source>
</evidence>
<feature type="transmembrane region" description="Helical" evidence="6">
    <location>
        <begin position="21"/>
        <end position="39"/>
    </location>
</feature>
<feature type="transmembrane region" description="Helical" evidence="6">
    <location>
        <begin position="287"/>
        <end position="304"/>
    </location>
</feature>
<protein>
    <submittedName>
        <fullName evidence="7">O-antigen flippase Wzx</fullName>
    </submittedName>
</protein>
<feature type="transmembrane region" description="Helical" evidence="6">
    <location>
        <begin position="51"/>
        <end position="76"/>
    </location>
</feature>
<dbReference type="PANTHER" id="PTHR30250:SF26">
    <property type="entry name" value="PSMA PROTEIN"/>
    <property type="match status" value="1"/>
</dbReference>
<evidence type="ECO:0000256" key="6">
    <source>
        <dbReference type="SAM" id="Phobius"/>
    </source>
</evidence>
<dbReference type="PANTHER" id="PTHR30250">
    <property type="entry name" value="PST FAMILY PREDICTED COLANIC ACID TRANSPORTER"/>
    <property type="match status" value="1"/>
</dbReference>
<feature type="transmembrane region" description="Helical" evidence="6">
    <location>
        <begin position="167"/>
        <end position="187"/>
    </location>
</feature>
<keyword evidence="3 6" id="KW-0812">Transmembrane</keyword>
<dbReference type="InterPro" id="IPR050833">
    <property type="entry name" value="Poly_Biosynth_Transport"/>
</dbReference>
<reference evidence="7 8" key="1">
    <citation type="submission" date="2017-01" db="EMBL/GenBank/DDBJ databases">
        <title>Genome Analysis of Deinococcus marmoris KOPRI26562.</title>
        <authorList>
            <person name="Kim J.H."/>
            <person name="Oh H.-M."/>
        </authorList>
    </citation>
    <scope>NUCLEOTIDE SEQUENCE [LARGE SCALE GENOMIC DNA]</scope>
    <source>
        <strain evidence="7 8">KOPRI26562</strain>
    </source>
</reference>
<evidence type="ECO:0000256" key="1">
    <source>
        <dbReference type="ARBA" id="ARBA00004651"/>
    </source>
</evidence>
<evidence type="ECO:0000256" key="4">
    <source>
        <dbReference type="ARBA" id="ARBA00022989"/>
    </source>
</evidence>
<feature type="transmembrane region" description="Helical" evidence="6">
    <location>
        <begin position="361"/>
        <end position="382"/>
    </location>
</feature>
<feature type="transmembrane region" description="Helical" evidence="6">
    <location>
        <begin position="246"/>
        <end position="267"/>
    </location>
</feature>
<feature type="transmembrane region" description="Helical" evidence="6">
    <location>
        <begin position="415"/>
        <end position="438"/>
    </location>
</feature>
<dbReference type="RefSeq" id="WP_139323154.1">
    <property type="nucleotide sequence ID" value="NZ_MSTI01000160.1"/>
</dbReference>
<feature type="transmembrane region" description="Helical" evidence="6">
    <location>
        <begin position="102"/>
        <end position="122"/>
    </location>
</feature>
<dbReference type="Pfam" id="PF01943">
    <property type="entry name" value="Polysacc_synt"/>
    <property type="match status" value="1"/>
</dbReference>
<dbReference type="AlphaFoldDB" id="A0A1U7NSF0"/>
<dbReference type="EMBL" id="MSTI01000160">
    <property type="protein sequence ID" value="OLV15848.1"/>
    <property type="molecule type" value="Genomic_DNA"/>
</dbReference>
<feature type="transmembrane region" description="Helical" evidence="6">
    <location>
        <begin position="134"/>
        <end position="155"/>
    </location>
</feature>
<feature type="transmembrane region" description="Helical" evidence="6">
    <location>
        <begin position="193"/>
        <end position="214"/>
    </location>
</feature>
<proteinExistence type="predicted"/>
<dbReference type="GO" id="GO:0005886">
    <property type="term" value="C:plasma membrane"/>
    <property type="evidence" value="ECO:0007669"/>
    <property type="project" value="UniProtKB-SubCell"/>
</dbReference>